<dbReference type="PANTHER" id="PTHR12589:SF7">
    <property type="entry name" value="6-PYRUVOYL TETRAHYDROBIOPTERIN SYNTHASE"/>
    <property type="match status" value="1"/>
</dbReference>
<comment type="caution">
    <text evidence="2">The sequence shown here is derived from an EMBL/GenBank/DDBJ whole genome shotgun (WGS) entry which is preliminary data.</text>
</comment>
<proteinExistence type="predicted"/>
<keyword evidence="3" id="KW-1185">Reference proteome</keyword>
<dbReference type="PROSITE" id="PS51257">
    <property type="entry name" value="PROKAR_LIPOPROTEIN"/>
    <property type="match status" value="1"/>
</dbReference>
<evidence type="ECO:0000313" key="2">
    <source>
        <dbReference type="EMBL" id="KAG7359927.1"/>
    </source>
</evidence>
<organism evidence="2 3">
    <name type="scientific">Nitzschia inconspicua</name>
    <dbReference type="NCBI Taxonomy" id="303405"/>
    <lineage>
        <taxon>Eukaryota</taxon>
        <taxon>Sar</taxon>
        <taxon>Stramenopiles</taxon>
        <taxon>Ochrophyta</taxon>
        <taxon>Bacillariophyta</taxon>
        <taxon>Bacillariophyceae</taxon>
        <taxon>Bacillariophycidae</taxon>
        <taxon>Bacillariales</taxon>
        <taxon>Bacillariaceae</taxon>
        <taxon>Nitzschia</taxon>
    </lineage>
</organism>
<dbReference type="InterPro" id="IPR007115">
    <property type="entry name" value="6-PTP_synth/QueD"/>
</dbReference>
<dbReference type="EMBL" id="JAGRRH010000013">
    <property type="protein sequence ID" value="KAG7359927.1"/>
    <property type="molecule type" value="Genomic_DNA"/>
</dbReference>
<dbReference type="Proteomes" id="UP000693970">
    <property type="component" value="Unassembled WGS sequence"/>
</dbReference>
<feature type="signal peptide" evidence="1">
    <location>
        <begin position="1"/>
        <end position="26"/>
    </location>
</feature>
<reference evidence="2" key="1">
    <citation type="journal article" date="2021" name="Sci. Rep.">
        <title>Diploid genomic architecture of Nitzschia inconspicua, an elite biomass production diatom.</title>
        <authorList>
            <person name="Oliver A."/>
            <person name="Podell S."/>
            <person name="Pinowska A."/>
            <person name="Traller J.C."/>
            <person name="Smith S.R."/>
            <person name="McClure R."/>
            <person name="Beliaev A."/>
            <person name="Bohutskyi P."/>
            <person name="Hill E.A."/>
            <person name="Rabines A."/>
            <person name="Zheng H."/>
            <person name="Allen L.Z."/>
            <person name="Kuo A."/>
            <person name="Grigoriev I.V."/>
            <person name="Allen A.E."/>
            <person name="Hazlebeck D."/>
            <person name="Allen E.E."/>
        </authorList>
    </citation>
    <scope>NUCLEOTIDE SEQUENCE</scope>
    <source>
        <strain evidence="2">Hildebrandi</strain>
    </source>
</reference>
<dbReference type="PANTHER" id="PTHR12589">
    <property type="entry name" value="PYRUVOYL TETRAHYDROBIOPTERIN SYNTHASE"/>
    <property type="match status" value="1"/>
</dbReference>
<evidence type="ECO:0000256" key="1">
    <source>
        <dbReference type="SAM" id="SignalP"/>
    </source>
</evidence>
<protein>
    <submittedName>
        <fullName evidence="2">6-pyruvoyl tetrahydropterin synthase</fullName>
    </submittedName>
</protein>
<gene>
    <name evidence="2" type="ORF">IV203_035025</name>
</gene>
<dbReference type="Pfam" id="PF01242">
    <property type="entry name" value="PTPS"/>
    <property type="match status" value="1"/>
</dbReference>
<name>A0A9K3LD22_9STRA</name>
<feature type="chain" id="PRO_5039925851" evidence="1">
    <location>
        <begin position="27"/>
        <end position="180"/>
    </location>
</feature>
<dbReference type="AlphaFoldDB" id="A0A9K3LD22"/>
<evidence type="ECO:0000313" key="3">
    <source>
        <dbReference type="Proteomes" id="UP000693970"/>
    </source>
</evidence>
<dbReference type="OrthoDB" id="188652at2759"/>
<reference evidence="2" key="2">
    <citation type="submission" date="2021-04" db="EMBL/GenBank/DDBJ databases">
        <authorList>
            <person name="Podell S."/>
        </authorList>
    </citation>
    <scope>NUCLEOTIDE SEQUENCE</scope>
    <source>
        <strain evidence="2">Hildebrandi</strain>
    </source>
</reference>
<accession>A0A9K3LD22</accession>
<sequence>MKTIFRSSFLPLFALLLFQSLGGCLALSKLDDTSSFPFSLGVRDSLMIAHSFHGHPSFGPAGGLHGATYTCDVEFLAPHLHPTLNWVIDIGKALDVLNRVLQKYNLKNLDELFGHNVMTTTEFMCRQIHDDLCELLEKECPDFYGIVRVKLWESHKAWATYTGNTLVGRDTDILGGPEDL</sequence>
<keyword evidence="1" id="KW-0732">Signal</keyword>